<protein>
    <recommendedName>
        <fullName evidence="2">Lipoprotein SmpA/OmlA domain-containing protein</fullName>
    </recommendedName>
</protein>
<reference evidence="1" key="1">
    <citation type="submission" date="2018-05" db="EMBL/GenBank/DDBJ databases">
        <authorList>
            <person name="Lanie J.A."/>
            <person name="Ng W.-L."/>
            <person name="Kazmierczak K.M."/>
            <person name="Andrzejewski T.M."/>
            <person name="Davidsen T.M."/>
            <person name="Wayne K.J."/>
            <person name="Tettelin H."/>
            <person name="Glass J.I."/>
            <person name="Rusch D."/>
            <person name="Podicherti R."/>
            <person name="Tsui H.-C.T."/>
            <person name="Winkler M.E."/>
        </authorList>
    </citation>
    <scope>NUCLEOTIDE SEQUENCE</scope>
</reference>
<dbReference type="AlphaFoldDB" id="A0A381VHB2"/>
<gene>
    <name evidence="1" type="ORF">METZ01_LOCUS92589</name>
</gene>
<sequence>MNYIGLVIVVGIILISNGCGTVGKSFNTSKVESIVNGITTQSDIKKMFGKPFKIGIQNGQPIWVYEDNHYSIIREETSKDLIIIFSPDGIVQSYQFMSSKPAS</sequence>
<proteinExistence type="predicted"/>
<evidence type="ECO:0008006" key="2">
    <source>
        <dbReference type="Google" id="ProtNLM"/>
    </source>
</evidence>
<organism evidence="1">
    <name type="scientific">marine metagenome</name>
    <dbReference type="NCBI Taxonomy" id="408172"/>
    <lineage>
        <taxon>unclassified sequences</taxon>
        <taxon>metagenomes</taxon>
        <taxon>ecological metagenomes</taxon>
    </lineage>
</organism>
<name>A0A381VHB2_9ZZZZ</name>
<accession>A0A381VHB2</accession>
<dbReference type="EMBL" id="UINC01008842">
    <property type="protein sequence ID" value="SVA39735.1"/>
    <property type="molecule type" value="Genomic_DNA"/>
</dbReference>
<evidence type="ECO:0000313" key="1">
    <source>
        <dbReference type="EMBL" id="SVA39735.1"/>
    </source>
</evidence>